<sequence>MLNKSGKIIPEIDNEPAAAIFFDQHIEDGRNKNDHLFYGTTALVLLDKSRIHEIQRSETVGSCSSKGPVGSNDVRRKNGTNASAEVMKKYFIGSVLSGGGSVPAPQASAADWINMINEFQNGSLSTRLHILMIYGIDAIHGNNNVYKATIFPLNSGLGATRHVAALYSHCNATGMLLYYYIFLKFLVATSPGLGLSFGYVYASGTLNWLSKLGLQQHSKLGQPAFHMLLHLVCRDPRWGRCYESYSEDPQIFQAMTEMVPGILGDIPANSPKGIPFVAGNKNVAACAKHYVGDGGTTDGINENNTVINWHGLLSIHMPGYYTAIAKGVSTIMVSYSSWNGVKMHANHNLVTGFLKNTSIKIQKNLRKHNSDFAPLLQGNPSRHIFDVEFHAIDLLTVMVPYNYTEFIDGLTSLVKNNDIIPIGRIDDAIIHCFPCLRRHKKYLSLDVKQTIWVISVVDGLSSGKVQVTTTLHLLPGTEGQGVADVLFGDYGFTGKLPRTWFKTVDQLPMNVGDPLFPFGFGLTTDPTKITS</sequence>
<dbReference type="PANTHER" id="PTHR30620">
    <property type="entry name" value="PERIPLASMIC BETA-GLUCOSIDASE-RELATED"/>
    <property type="match status" value="1"/>
</dbReference>
<keyword evidence="2" id="KW-0326">Glycosidase</keyword>
<evidence type="ECO:0000256" key="3">
    <source>
        <dbReference type="SAM" id="MobiDB-lite"/>
    </source>
</evidence>
<dbReference type="GO" id="GO:0008422">
    <property type="term" value="F:beta-glucosidase activity"/>
    <property type="evidence" value="ECO:0007669"/>
    <property type="project" value="TreeGrafter"/>
</dbReference>
<protein>
    <submittedName>
        <fullName evidence="6">Polygalacturonase</fullName>
    </submittedName>
</protein>
<dbReference type="Pfam" id="PF00933">
    <property type="entry name" value="Glyco_hydro_3"/>
    <property type="match status" value="2"/>
</dbReference>
<dbReference type="InterPro" id="IPR017853">
    <property type="entry name" value="GH"/>
</dbReference>
<feature type="region of interest" description="Disordered" evidence="3">
    <location>
        <begin position="57"/>
        <end position="78"/>
    </location>
</feature>
<name>A0A6A2Y8E8_HIBSY</name>
<evidence type="ECO:0000313" key="6">
    <source>
        <dbReference type="EMBL" id="KAE8673186.1"/>
    </source>
</evidence>
<accession>A0A6A2Y8E8</accession>
<dbReference type="Gene3D" id="3.20.20.300">
    <property type="entry name" value="Glycoside hydrolase, family 3, N-terminal domain"/>
    <property type="match status" value="1"/>
</dbReference>
<dbReference type="Gene3D" id="3.40.50.1700">
    <property type="entry name" value="Glycoside hydrolase family 3 C-terminal domain"/>
    <property type="match status" value="1"/>
</dbReference>
<feature type="domain" description="Glycoside hydrolase family 3 N-terminal" evidence="4">
    <location>
        <begin position="80"/>
        <end position="171"/>
    </location>
</feature>
<dbReference type="SUPFAM" id="SSF52279">
    <property type="entry name" value="Beta-D-glucan exohydrolase, C-terminal domain"/>
    <property type="match status" value="1"/>
</dbReference>
<keyword evidence="1" id="KW-0378">Hydrolase</keyword>
<dbReference type="GO" id="GO:0009251">
    <property type="term" value="P:glucan catabolic process"/>
    <property type="evidence" value="ECO:0007669"/>
    <property type="project" value="TreeGrafter"/>
</dbReference>
<dbReference type="SUPFAM" id="SSF51445">
    <property type="entry name" value="(Trans)glycosidases"/>
    <property type="match status" value="1"/>
</dbReference>
<dbReference type="Proteomes" id="UP000436088">
    <property type="component" value="Unassembled WGS sequence"/>
</dbReference>
<gene>
    <name evidence="6" type="ORF">F3Y22_tig00111807pilonHSYRG00004</name>
</gene>
<evidence type="ECO:0000259" key="5">
    <source>
        <dbReference type="Pfam" id="PF01915"/>
    </source>
</evidence>
<organism evidence="6 7">
    <name type="scientific">Hibiscus syriacus</name>
    <name type="common">Rose of Sharon</name>
    <dbReference type="NCBI Taxonomy" id="106335"/>
    <lineage>
        <taxon>Eukaryota</taxon>
        <taxon>Viridiplantae</taxon>
        <taxon>Streptophyta</taxon>
        <taxon>Embryophyta</taxon>
        <taxon>Tracheophyta</taxon>
        <taxon>Spermatophyta</taxon>
        <taxon>Magnoliopsida</taxon>
        <taxon>eudicotyledons</taxon>
        <taxon>Gunneridae</taxon>
        <taxon>Pentapetalae</taxon>
        <taxon>rosids</taxon>
        <taxon>malvids</taxon>
        <taxon>Malvales</taxon>
        <taxon>Malvaceae</taxon>
        <taxon>Malvoideae</taxon>
        <taxon>Hibiscus</taxon>
    </lineage>
</organism>
<evidence type="ECO:0000259" key="4">
    <source>
        <dbReference type="Pfam" id="PF00933"/>
    </source>
</evidence>
<comment type="caution">
    <text evidence="6">The sequence shown here is derived from an EMBL/GenBank/DDBJ whole genome shotgun (WGS) entry which is preliminary data.</text>
</comment>
<dbReference type="EMBL" id="VEPZ02001434">
    <property type="protein sequence ID" value="KAE8673186.1"/>
    <property type="molecule type" value="Genomic_DNA"/>
</dbReference>
<feature type="domain" description="Glycoside hydrolase family 3 N-terminal" evidence="4">
    <location>
        <begin position="232"/>
        <end position="356"/>
    </location>
</feature>
<dbReference type="InterPro" id="IPR036881">
    <property type="entry name" value="Glyco_hydro_3_C_sf"/>
</dbReference>
<dbReference type="InterPro" id="IPR051915">
    <property type="entry name" value="Cellulose_Degrad_GH3"/>
</dbReference>
<keyword evidence="7" id="KW-1185">Reference proteome</keyword>
<proteinExistence type="predicted"/>
<dbReference type="InterPro" id="IPR001764">
    <property type="entry name" value="Glyco_hydro_3_N"/>
</dbReference>
<feature type="domain" description="Glycoside hydrolase family 3 C-terminal" evidence="5">
    <location>
        <begin position="473"/>
        <end position="523"/>
    </location>
</feature>
<evidence type="ECO:0000256" key="2">
    <source>
        <dbReference type="ARBA" id="ARBA00023295"/>
    </source>
</evidence>
<dbReference type="PANTHER" id="PTHR30620:SF91">
    <property type="entry name" value="BETA-GLUCOSIDASE"/>
    <property type="match status" value="1"/>
</dbReference>
<evidence type="ECO:0000313" key="7">
    <source>
        <dbReference type="Proteomes" id="UP000436088"/>
    </source>
</evidence>
<reference evidence="6" key="1">
    <citation type="submission" date="2019-09" db="EMBL/GenBank/DDBJ databases">
        <title>Draft genome information of white flower Hibiscus syriacus.</title>
        <authorList>
            <person name="Kim Y.-M."/>
        </authorList>
    </citation>
    <scope>NUCLEOTIDE SEQUENCE [LARGE SCALE GENOMIC DNA]</scope>
    <source>
        <strain evidence="6">YM2019G1</strain>
    </source>
</reference>
<dbReference type="AlphaFoldDB" id="A0A6A2Y8E8"/>
<dbReference type="InterPro" id="IPR002772">
    <property type="entry name" value="Glyco_hydro_3_C"/>
</dbReference>
<dbReference type="InterPro" id="IPR036962">
    <property type="entry name" value="Glyco_hydro_3_N_sf"/>
</dbReference>
<dbReference type="Pfam" id="PF01915">
    <property type="entry name" value="Glyco_hydro_3_C"/>
    <property type="match status" value="1"/>
</dbReference>
<evidence type="ECO:0000256" key="1">
    <source>
        <dbReference type="ARBA" id="ARBA00022801"/>
    </source>
</evidence>